<organism evidence="2 3">
    <name type="scientific">Solanum commersonii</name>
    <name type="common">Commerson's wild potato</name>
    <name type="synonym">Commerson's nightshade</name>
    <dbReference type="NCBI Taxonomy" id="4109"/>
    <lineage>
        <taxon>Eukaryota</taxon>
        <taxon>Viridiplantae</taxon>
        <taxon>Streptophyta</taxon>
        <taxon>Embryophyta</taxon>
        <taxon>Tracheophyta</taxon>
        <taxon>Spermatophyta</taxon>
        <taxon>Magnoliopsida</taxon>
        <taxon>eudicotyledons</taxon>
        <taxon>Gunneridae</taxon>
        <taxon>Pentapetalae</taxon>
        <taxon>asterids</taxon>
        <taxon>lamiids</taxon>
        <taxon>Solanales</taxon>
        <taxon>Solanaceae</taxon>
        <taxon>Solanoideae</taxon>
        <taxon>Solaneae</taxon>
        <taxon>Solanum</taxon>
    </lineage>
</organism>
<evidence type="ECO:0000313" key="2">
    <source>
        <dbReference type="EMBL" id="KAG5580642.1"/>
    </source>
</evidence>
<feature type="compositionally biased region" description="Low complexity" evidence="1">
    <location>
        <begin position="38"/>
        <end position="56"/>
    </location>
</feature>
<dbReference type="OrthoDB" id="1743486at2759"/>
<name>A0A9J5WXY7_SOLCO</name>
<accession>A0A9J5WXY7</accession>
<feature type="region of interest" description="Disordered" evidence="1">
    <location>
        <begin position="25"/>
        <end position="57"/>
    </location>
</feature>
<dbReference type="PANTHER" id="PTHR48434">
    <property type="entry name" value="(RAPE) HYPOTHETICAL PROTEIN"/>
    <property type="match status" value="1"/>
</dbReference>
<protein>
    <submittedName>
        <fullName evidence="2">Uncharacterized protein</fullName>
    </submittedName>
</protein>
<proteinExistence type="predicted"/>
<dbReference type="Proteomes" id="UP000824120">
    <property type="component" value="Chromosome 10"/>
</dbReference>
<dbReference type="AlphaFoldDB" id="A0A9J5WXY7"/>
<evidence type="ECO:0000313" key="3">
    <source>
        <dbReference type="Proteomes" id="UP000824120"/>
    </source>
</evidence>
<sequence>MNVRTSLMTKTKCFVCRMDPPWVTKGQGKGNNFHGRGRSSPGSSTAGSSYGSSSNSPIIQRGEMSLVKLKTSQKEASFSLSIHLEDIPEDNPLYAELRAYLTQKEKTDIFASIAKDDIDDIKSYDKGESYKTRSYYETILISIGSAEFQHFSRYNTRKNVYNFSKIIIKQVITIEDWGISSMKERQISLNKIPTSFTYWDYINVFNKVLYYNNERHKHTWFIKVCAKIFAQALPNWFLNQWSYHGPTAKILHDPFLKLYKEWVKVSPNLNNLYHEDHICYFEQIDKIYFFIELSIPWIYKWTPEIGLTKEQIPCLY</sequence>
<dbReference type="EMBL" id="JACXVP010000010">
    <property type="protein sequence ID" value="KAG5580642.1"/>
    <property type="molecule type" value="Genomic_DNA"/>
</dbReference>
<reference evidence="2 3" key="1">
    <citation type="submission" date="2020-09" db="EMBL/GenBank/DDBJ databases">
        <title>De no assembly of potato wild relative species, Solanum commersonii.</title>
        <authorList>
            <person name="Cho K."/>
        </authorList>
    </citation>
    <scope>NUCLEOTIDE SEQUENCE [LARGE SCALE GENOMIC DNA]</scope>
    <source>
        <strain evidence="2">LZ3.2</strain>
        <tissue evidence="2">Leaf</tissue>
    </source>
</reference>
<keyword evidence="3" id="KW-1185">Reference proteome</keyword>
<comment type="caution">
    <text evidence="2">The sequence shown here is derived from an EMBL/GenBank/DDBJ whole genome shotgun (WGS) entry which is preliminary data.</text>
</comment>
<evidence type="ECO:0000256" key="1">
    <source>
        <dbReference type="SAM" id="MobiDB-lite"/>
    </source>
</evidence>
<dbReference type="PANTHER" id="PTHR48434:SF1">
    <property type="entry name" value="(RAPE) HYPOTHETICAL PROTEIN"/>
    <property type="match status" value="1"/>
</dbReference>
<gene>
    <name evidence="2" type="ORF">H5410_051269</name>
</gene>